<evidence type="ECO:0000259" key="3">
    <source>
        <dbReference type="PROSITE" id="PS50026"/>
    </source>
</evidence>
<comment type="caution">
    <text evidence="4">The sequence shown here is derived from an EMBL/GenBank/DDBJ whole genome shotgun (WGS) entry which is preliminary data.</text>
</comment>
<keyword evidence="1" id="KW-1015">Disulfide bond</keyword>
<keyword evidence="1" id="KW-0245">EGF-like domain</keyword>
<keyword evidence="2" id="KW-0732">Signal</keyword>
<feature type="signal peptide" evidence="2">
    <location>
        <begin position="1"/>
        <end position="29"/>
    </location>
</feature>
<dbReference type="InterPro" id="IPR000742">
    <property type="entry name" value="EGF"/>
</dbReference>
<name>A0A813KX33_POLGL</name>
<evidence type="ECO:0000256" key="2">
    <source>
        <dbReference type="SAM" id="SignalP"/>
    </source>
</evidence>
<evidence type="ECO:0000256" key="1">
    <source>
        <dbReference type="PROSITE-ProRule" id="PRU00076"/>
    </source>
</evidence>
<organism evidence="4 5">
    <name type="scientific">Polarella glacialis</name>
    <name type="common">Dinoflagellate</name>
    <dbReference type="NCBI Taxonomy" id="89957"/>
    <lineage>
        <taxon>Eukaryota</taxon>
        <taxon>Sar</taxon>
        <taxon>Alveolata</taxon>
        <taxon>Dinophyceae</taxon>
        <taxon>Suessiales</taxon>
        <taxon>Suessiaceae</taxon>
        <taxon>Polarella</taxon>
    </lineage>
</organism>
<dbReference type="PROSITE" id="PS01186">
    <property type="entry name" value="EGF_2"/>
    <property type="match status" value="1"/>
</dbReference>
<dbReference type="Gene3D" id="2.10.25.10">
    <property type="entry name" value="Laminin"/>
    <property type="match status" value="1"/>
</dbReference>
<proteinExistence type="predicted"/>
<dbReference type="EMBL" id="CAJNNW010032682">
    <property type="protein sequence ID" value="CAE8714899.1"/>
    <property type="molecule type" value="Genomic_DNA"/>
</dbReference>
<reference evidence="4" key="1">
    <citation type="submission" date="2021-02" db="EMBL/GenBank/DDBJ databases">
        <authorList>
            <person name="Dougan E. K."/>
            <person name="Rhodes N."/>
            <person name="Thang M."/>
            <person name="Chan C."/>
        </authorList>
    </citation>
    <scope>NUCLEOTIDE SEQUENCE</scope>
</reference>
<feature type="domain" description="EGF-like" evidence="3">
    <location>
        <begin position="147"/>
        <end position="187"/>
    </location>
</feature>
<gene>
    <name evidence="4" type="ORF">PGLA2088_LOCUS38258</name>
</gene>
<evidence type="ECO:0000313" key="4">
    <source>
        <dbReference type="EMBL" id="CAE8714899.1"/>
    </source>
</evidence>
<dbReference type="AlphaFoldDB" id="A0A813KX33"/>
<sequence>MWEPISNRGRPVPLRTLFFILLQVLASQSLGIAGTKVKHGGLKHKTLHGSSSLRANYVSDVANGFNALLQQLQARDALRDRADTAEGGEQLRLVEKVIQTAKSRQDKAALEDALEMEEESRMEKENAQGEVASFVSTLKAAMGYQGGAASCRELVCGGHAFCTNRTLMGGVSCRCEAGYEGDGIVCNPPTSFTERPLIYTGAGASPVQAVDLHVSTLRDNTVAVTFRDVARNSQGFVILGQASAGGMRWGKPVLISESSPAYSPVLVELMGSEGLAVAFRTKNRGGEGVLLCGRRDLDGGIKFGPPRAFTRLQAQQTSLIALPDSRVALLFAEHLPRAPENETMDMYGGSLLARLSPGVTGSLPGVPQLLGKTHFAHGAVSRISVAALSPKQFVVAYRQASPDADGSSAGSLDASVSLAELWGSELVFTTKAVSLEPDQSQIWARSVAGLGNNAFAYTYHSGTEKVTKQAVLQLDPGTHQLSVIEGPTVISSGFTPFVSSVSTVAQREDQQTSSQLALLQSHGHRFFTFLGGQGSGARGQGRLCTVSQDGLPTVCRELLGCSYPEAPLLKKTKSNIEKKAYIDNYRIPLLPSGVR</sequence>
<comment type="caution">
    <text evidence="1">Lacks conserved residue(s) required for the propagation of feature annotation.</text>
</comment>
<feature type="disulfide bond" evidence="1">
    <location>
        <begin position="156"/>
        <end position="173"/>
    </location>
</feature>
<dbReference type="Proteomes" id="UP000626109">
    <property type="component" value="Unassembled WGS sequence"/>
</dbReference>
<evidence type="ECO:0000313" key="5">
    <source>
        <dbReference type="Proteomes" id="UP000626109"/>
    </source>
</evidence>
<dbReference type="PROSITE" id="PS50026">
    <property type="entry name" value="EGF_3"/>
    <property type="match status" value="1"/>
</dbReference>
<feature type="chain" id="PRO_5032363481" description="EGF-like domain-containing protein" evidence="2">
    <location>
        <begin position="30"/>
        <end position="595"/>
    </location>
</feature>
<protein>
    <recommendedName>
        <fullName evidence="3">EGF-like domain-containing protein</fullName>
    </recommendedName>
</protein>
<accession>A0A813KX33</accession>